<dbReference type="Proteomes" id="UP000774617">
    <property type="component" value="Unassembled WGS sequence"/>
</dbReference>
<evidence type="ECO:0000256" key="1">
    <source>
        <dbReference type="SAM" id="MobiDB-lite"/>
    </source>
</evidence>
<proteinExistence type="predicted"/>
<feature type="compositionally biased region" description="Basic residues" evidence="1">
    <location>
        <begin position="72"/>
        <end position="81"/>
    </location>
</feature>
<feature type="region of interest" description="Disordered" evidence="1">
    <location>
        <begin position="64"/>
        <end position="107"/>
    </location>
</feature>
<sequence length="540" mass="58042">MARHPRPKRTLQPTTAKRWRNRFLLCCCCCCRRSLSPPSISTPALPLRPAQLLLSEPGPSFFRHSPTFPLSSHRRRQRAQFRRPDGAVPDEEVPASSPADAGARPSPAAAAVSYWRRALARLRRGYRQRPGFGMCEVRGRLEHGGSRTGEAAKKGSSESELTEGVGPEKYPQGGGWWWTLRTAEGERVYWVGSPAHEGRGTGRLVVVNGSPLTSSSSASREQGETRPGAGHGGRAPGNRSPRASSQVSRGSCGDGPKSGAGSEPAMRDDLEISCQKRRATEACLSECGPSISSIVRSPRPALRPVGSMAAADIGTSSVRERIDTGLASASGKTEITSTVLPSSPSLIPRPLFSPPGLPPAHPARKPPAHLLHHCFTKLSRLSSTIISSLRPLRHHLRWQQPSTSNDQSPSTSTHPIFPAHTPPSTNPYPTVPPNTDNTLRHALHNLSDRRPSIAPAAPLPAVGTWAHHAPTSYIPLPIPDPHAVVSGLIEGARKVPAVVSDHRVREATVAALGDGLKVWYEEGGSDREGGDLIAPVFWKW</sequence>
<gene>
    <name evidence="2" type="ORF">B0J12DRAFT_767171</name>
</gene>
<feature type="region of interest" description="Disordered" evidence="1">
    <location>
        <begin position="398"/>
        <end position="438"/>
    </location>
</feature>
<feature type="compositionally biased region" description="Polar residues" evidence="1">
    <location>
        <begin position="210"/>
        <end position="220"/>
    </location>
</feature>
<feature type="compositionally biased region" description="Pro residues" evidence="1">
    <location>
        <begin position="420"/>
        <end position="432"/>
    </location>
</feature>
<feature type="compositionally biased region" description="Basic and acidic residues" evidence="1">
    <location>
        <begin position="143"/>
        <end position="157"/>
    </location>
</feature>
<evidence type="ECO:0000313" key="2">
    <source>
        <dbReference type="EMBL" id="KAH7061477.1"/>
    </source>
</evidence>
<evidence type="ECO:0000313" key="3">
    <source>
        <dbReference type="Proteomes" id="UP000774617"/>
    </source>
</evidence>
<feature type="region of interest" description="Disordered" evidence="1">
    <location>
        <begin position="143"/>
        <end position="172"/>
    </location>
</feature>
<accession>A0ABQ8GPH4</accession>
<protein>
    <submittedName>
        <fullName evidence="2">Uncharacterized protein</fullName>
    </submittedName>
</protein>
<name>A0ABQ8GPH4_9PEZI</name>
<organism evidence="2 3">
    <name type="scientific">Macrophomina phaseolina</name>
    <dbReference type="NCBI Taxonomy" id="35725"/>
    <lineage>
        <taxon>Eukaryota</taxon>
        <taxon>Fungi</taxon>
        <taxon>Dikarya</taxon>
        <taxon>Ascomycota</taxon>
        <taxon>Pezizomycotina</taxon>
        <taxon>Dothideomycetes</taxon>
        <taxon>Dothideomycetes incertae sedis</taxon>
        <taxon>Botryosphaeriales</taxon>
        <taxon>Botryosphaeriaceae</taxon>
        <taxon>Macrophomina</taxon>
    </lineage>
</organism>
<dbReference type="EMBL" id="JAGTJR010000004">
    <property type="protein sequence ID" value="KAH7061477.1"/>
    <property type="molecule type" value="Genomic_DNA"/>
</dbReference>
<reference evidence="2 3" key="1">
    <citation type="journal article" date="2021" name="Nat. Commun.">
        <title>Genetic determinants of endophytism in the Arabidopsis root mycobiome.</title>
        <authorList>
            <person name="Mesny F."/>
            <person name="Miyauchi S."/>
            <person name="Thiergart T."/>
            <person name="Pickel B."/>
            <person name="Atanasova L."/>
            <person name="Karlsson M."/>
            <person name="Huettel B."/>
            <person name="Barry K.W."/>
            <person name="Haridas S."/>
            <person name="Chen C."/>
            <person name="Bauer D."/>
            <person name="Andreopoulos W."/>
            <person name="Pangilinan J."/>
            <person name="LaButti K."/>
            <person name="Riley R."/>
            <person name="Lipzen A."/>
            <person name="Clum A."/>
            <person name="Drula E."/>
            <person name="Henrissat B."/>
            <person name="Kohler A."/>
            <person name="Grigoriev I.V."/>
            <person name="Martin F.M."/>
            <person name="Hacquard S."/>
        </authorList>
    </citation>
    <scope>NUCLEOTIDE SEQUENCE [LARGE SCALE GENOMIC DNA]</scope>
    <source>
        <strain evidence="2 3">MPI-SDFR-AT-0080</strain>
    </source>
</reference>
<keyword evidence="3" id="KW-1185">Reference proteome</keyword>
<feature type="region of interest" description="Disordered" evidence="1">
    <location>
        <begin position="193"/>
        <end position="267"/>
    </location>
</feature>
<feature type="compositionally biased region" description="Low complexity" evidence="1">
    <location>
        <begin position="94"/>
        <end position="107"/>
    </location>
</feature>
<feature type="compositionally biased region" description="Polar residues" evidence="1">
    <location>
        <begin position="399"/>
        <end position="414"/>
    </location>
</feature>
<comment type="caution">
    <text evidence="2">The sequence shown here is derived from an EMBL/GenBank/DDBJ whole genome shotgun (WGS) entry which is preliminary data.</text>
</comment>